<dbReference type="Pfam" id="PF05056">
    <property type="entry name" value="DUF674"/>
    <property type="match status" value="1"/>
</dbReference>
<sequence length="171" mass="17509">MASQQQQLMLKLLIDNSSDKVLFAEAGKDVVDFLFSLLSIPVGTVVKLLATEGMPMVGCIGNLYKSVERLDDSCLQSGHARTMLLNPTLPSAASITKNTLSLTGASPGGAPSRLPLQSNSTGAPISAAAATPSAAATSAMSMGQLGLLTAELIPVAVGLLARSAAKKCARR</sequence>
<accession>A0AAX6HKM5</accession>
<evidence type="ECO:0008006" key="3">
    <source>
        <dbReference type="Google" id="ProtNLM"/>
    </source>
</evidence>
<gene>
    <name evidence="1" type="ORF">M6B38_117955</name>
</gene>
<dbReference type="InterPro" id="IPR007750">
    <property type="entry name" value="DUF674"/>
</dbReference>
<dbReference type="PANTHER" id="PTHR33103:SF19">
    <property type="entry name" value="OS09G0544700 PROTEIN"/>
    <property type="match status" value="1"/>
</dbReference>
<dbReference type="Proteomes" id="UP001140949">
    <property type="component" value="Unassembled WGS sequence"/>
</dbReference>
<dbReference type="EMBL" id="JANAVB010009180">
    <property type="protein sequence ID" value="KAJ6840915.1"/>
    <property type="molecule type" value="Genomic_DNA"/>
</dbReference>
<dbReference type="PANTHER" id="PTHR33103">
    <property type="entry name" value="OS01G0153900 PROTEIN"/>
    <property type="match status" value="1"/>
</dbReference>
<evidence type="ECO:0000313" key="2">
    <source>
        <dbReference type="Proteomes" id="UP001140949"/>
    </source>
</evidence>
<dbReference type="AlphaFoldDB" id="A0AAX6HKM5"/>
<protein>
    <recommendedName>
        <fullName evidence="3">DUF674 family protein</fullName>
    </recommendedName>
</protein>
<evidence type="ECO:0000313" key="1">
    <source>
        <dbReference type="EMBL" id="KAJ6840915.1"/>
    </source>
</evidence>
<organism evidence="1 2">
    <name type="scientific">Iris pallida</name>
    <name type="common">Sweet iris</name>
    <dbReference type="NCBI Taxonomy" id="29817"/>
    <lineage>
        <taxon>Eukaryota</taxon>
        <taxon>Viridiplantae</taxon>
        <taxon>Streptophyta</taxon>
        <taxon>Embryophyta</taxon>
        <taxon>Tracheophyta</taxon>
        <taxon>Spermatophyta</taxon>
        <taxon>Magnoliopsida</taxon>
        <taxon>Liliopsida</taxon>
        <taxon>Asparagales</taxon>
        <taxon>Iridaceae</taxon>
        <taxon>Iridoideae</taxon>
        <taxon>Irideae</taxon>
        <taxon>Iris</taxon>
    </lineage>
</organism>
<reference evidence="1" key="1">
    <citation type="journal article" date="2023" name="GigaByte">
        <title>Genome assembly of the bearded iris, Iris pallida Lam.</title>
        <authorList>
            <person name="Bruccoleri R.E."/>
            <person name="Oakeley E.J."/>
            <person name="Faust A.M.E."/>
            <person name="Altorfer M."/>
            <person name="Dessus-Babus S."/>
            <person name="Burckhardt D."/>
            <person name="Oertli M."/>
            <person name="Naumann U."/>
            <person name="Petersen F."/>
            <person name="Wong J."/>
        </authorList>
    </citation>
    <scope>NUCLEOTIDE SEQUENCE</scope>
    <source>
        <strain evidence="1">GSM-AAB239-AS_SAM_17_03QT</strain>
    </source>
</reference>
<name>A0AAX6HKM5_IRIPA</name>
<keyword evidence="2" id="KW-1185">Reference proteome</keyword>
<proteinExistence type="predicted"/>
<comment type="caution">
    <text evidence="1">The sequence shown here is derived from an EMBL/GenBank/DDBJ whole genome shotgun (WGS) entry which is preliminary data.</text>
</comment>
<reference evidence="1" key="2">
    <citation type="submission" date="2023-04" db="EMBL/GenBank/DDBJ databases">
        <authorList>
            <person name="Bruccoleri R.E."/>
            <person name="Oakeley E.J."/>
            <person name="Faust A.-M."/>
            <person name="Dessus-Babus S."/>
            <person name="Altorfer M."/>
            <person name="Burckhardt D."/>
            <person name="Oertli M."/>
            <person name="Naumann U."/>
            <person name="Petersen F."/>
            <person name="Wong J."/>
        </authorList>
    </citation>
    <scope>NUCLEOTIDE SEQUENCE</scope>
    <source>
        <strain evidence="1">GSM-AAB239-AS_SAM_17_03QT</strain>
        <tissue evidence="1">Leaf</tissue>
    </source>
</reference>